<evidence type="ECO:0000256" key="3">
    <source>
        <dbReference type="ARBA" id="ARBA00023015"/>
    </source>
</evidence>
<dbReference type="PANTHER" id="PTHR48111">
    <property type="entry name" value="REGULATOR OF RPOS"/>
    <property type="match status" value="1"/>
</dbReference>
<dbReference type="Pfam" id="PF00072">
    <property type="entry name" value="Response_reg"/>
    <property type="match status" value="1"/>
</dbReference>
<dbReference type="GO" id="GO:0006355">
    <property type="term" value="P:regulation of DNA-templated transcription"/>
    <property type="evidence" value="ECO:0007669"/>
    <property type="project" value="InterPro"/>
</dbReference>
<evidence type="ECO:0000256" key="5">
    <source>
        <dbReference type="ARBA" id="ARBA00023163"/>
    </source>
</evidence>
<keyword evidence="2" id="KW-0902">Two-component regulatory system</keyword>
<evidence type="ECO:0000256" key="7">
    <source>
        <dbReference type="PROSITE-ProRule" id="PRU01091"/>
    </source>
</evidence>
<keyword evidence="4 7" id="KW-0238">DNA-binding</keyword>
<name>A0A7T5UGU8_9BACT</name>
<evidence type="ECO:0000259" key="8">
    <source>
        <dbReference type="PROSITE" id="PS50110"/>
    </source>
</evidence>
<dbReference type="Proteomes" id="UP000595362">
    <property type="component" value="Chromosome"/>
</dbReference>
<dbReference type="InterPro" id="IPR011006">
    <property type="entry name" value="CheY-like_superfamily"/>
</dbReference>
<proteinExistence type="predicted"/>
<reference evidence="10 11" key="1">
    <citation type="submission" date="2020-07" db="EMBL/GenBank/DDBJ databases">
        <title>Huge and variable diversity of episymbiotic CPR bacteria and DPANN archaea in groundwater ecosystems.</title>
        <authorList>
            <person name="He C.Y."/>
            <person name="Keren R."/>
            <person name="Whittaker M."/>
            <person name="Farag I.F."/>
            <person name="Doudna J."/>
            <person name="Cate J.H.D."/>
            <person name="Banfield J.F."/>
        </authorList>
    </citation>
    <scope>NUCLEOTIDE SEQUENCE [LARGE SCALE GENOMIC DNA]</scope>
    <source>
        <strain evidence="10">NC_groundwater_70_Ag_B-0.1um_54_66</strain>
    </source>
</reference>
<protein>
    <submittedName>
        <fullName evidence="10">Response regulator</fullName>
    </submittedName>
</protein>
<dbReference type="Gene3D" id="6.10.250.690">
    <property type="match status" value="1"/>
</dbReference>
<dbReference type="AlphaFoldDB" id="A0A7T5UGU8"/>
<keyword evidence="5" id="KW-0804">Transcription</keyword>
<dbReference type="InterPro" id="IPR036388">
    <property type="entry name" value="WH-like_DNA-bd_sf"/>
</dbReference>
<feature type="DNA-binding region" description="OmpR/PhoB-type" evidence="7">
    <location>
        <begin position="136"/>
        <end position="232"/>
    </location>
</feature>
<dbReference type="SUPFAM" id="SSF52172">
    <property type="entry name" value="CheY-like"/>
    <property type="match status" value="1"/>
</dbReference>
<evidence type="ECO:0000313" key="11">
    <source>
        <dbReference type="Proteomes" id="UP000595362"/>
    </source>
</evidence>
<dbReference type="InterPro" id="IPR016032">
    <property type="entry name" value="Sig_transdc_resp-reg_C-effctor"/>
</dbReference>
<dbReference type="Gene3D" id="1.10.10.10">
    <property type="entry name" value="Winged helix-like DNA-binding domain superfamily/Winged helix DNA-binding domain"/>
    <property type="match status" value="1"/>
</dbReference>
<dbReference type="GO" id="GO:0005829">
    <property type="term" value="C:cytosol"/>
    <property type="evidence" value="ECO:0007669"/>
    <property type="project" value="TreeGrafter"/>
</dbReference>
<evidence type="ECO:0000256" key="1">
    <source>
        <dbReference type="ARBA" id="ARBA00022553"/>
    </source>
</evidence>
<gene>
    <name evidence="10" type="ORF">HYS17_09345</name>
</gene>
<feature type="domain" description="Response regulatory" evidence="8">
    <location>
        <begin position="14"/>
        <end position="127"/>
    </location>
</feature>
<dbReference type="InterPro" id="IPR001789">
    <property type="entry name" value="Sig_transdc_resp-reg_receiver"/>
</dbReference>
<dbReference type="InterPro" id="IPR001867">
    <property type="entry name" value="OmpR/PhoB-type_DNA-bd"/>
</dbReference>
<dbReference type="GO" id="GO:0000156">
    <property type="term" value="F:phosphorelay response regulator activity"/>
    <property type="evidence" value="ECO:0007669"/>
    <property type="project" value="TreeGrafter"/>
</dbReference>
<dbReference type="Gene3D" id="3.40.50.2300">
    <property type="match status" value="1"/>
</dbReference>
<dbReference type="PROSITE" id="PS51755">
    <property type="entry name" value="OMPR_PHOB"/>
    <property type="match status" value="1"/>
</dbReference>
<dbReference type="GO" id="GO:0000976">
    <property type="term" value="F:transcription cis-regulatory region binding"/>
    <property type="evidence" value="ECO:0007669"/>
    <property type="project" value="TreeGrafter"/>
</dbReference>
<dbReference type="SUPFAM" id="SSF46894">
    <property type="entry name" value="C-terminal effector domain of the bipartite response regulators"/>
    <property type="match status" value="1"/>
</dbReference>
<organism evidence="10 11">
    <name type="scientific">Micavibrio aeruginosavorus</name>
    <dbReference type="NCBI Taxonomy" id="349221"/>
    <lineage>
        <taxon>Bacteria</taxon>
        <taxon>Pseudomonadati</taxon>
        <taxon>Bdellovibrionota</taxon>
        <taxon>Bdellovibrionia</taxon>
        <taxon>Bdellovibrionales</taxon>
        <taxon>Pseudobdellovibrionaceae</taxon>
        <taxon>Micavibrio</taxon>
    </lineage>
</organism>
<evidence type="ECO:0000256" key="4">
    <source>
        <dbReference type="ARBA" id="ARBA00023125"/>
    </source>
</evidence>
<dbReference type="Pfam" id="PF00486">
    <property type="entry name" value="Trans_reg_C"/>
    <property type="match status" value="1"/>
</dbReference>
<feature type="domain" description="OmpR/PhoB-type" evidence="9">
    <location>
        <begin position="136"/>
        <end position="232"/>
    </location>
</feature>
<sequence length="235" mass="26719">MQNLASANPEELPHILIVDDDERIRSLLLRYLQENGFLVVAAASAAEADEILARFLFDALVVDIMMPGETGLSFTRRFKDEHDTPVLLLTALGETDDKISGFENGADDYLSKPFEPRELVLRLQAILRRRPKPRGLKTFRVGRWLYDESVNELQDGQETIRLTTVEANLLRALASRAGEVISREDLAALCDLDAGERTIDVQVTRLRRKLEDDVKRPRCLKTVRGRGYMLRIENE</sequence>
<dbReference type="InterPro" id="IPR039420">
    <property type="entry name" value="WalR-like"/>
</dbReference>
<dbReference type="CDD" id="cd00383">
    <property type="entry name" value="trans_reg_C"/>
    <property type="match status" value="1"/>
</dbReference>
<evidence type="ECO:0000256" key="2">
    <source>
        <dbReference type="ARBA" id="ARBA00023012"/>
    </source>
</evidence>
<accession>A0A7T5UGU8</accession>
<keyword evidence="1 6" id="KW-0597">Phosphoprotein</keyword>
<evidence type="ECO:0000256" key="6">
    <source>
        <dbReference type="PROSITE-ProRule" id="PRU00169"/>
    </source>
</evidence>
<dbReference type="PANTHER" id="PTHR48111:SF4">
    <property type="entry name" value="DNA-BINDING DUAL TRANSCRIPTIONAL REGULATOR OMPR"/>
    <property type="match status" value="1"/>
</dbReference>
<keyword evidence="3" id="KW-0805">Transcription regulation</keyword>
<dbReference type="PROSITE" id="PS50110">
    <property type="entry name" value="RESPONSE_REGULATORY"/>
    <property type="match status" value="1"/>
</dbReference>
<dbReference type="GO" id="GO:0032993">
    <property type="term" value="C:protein-DNA complex"/>
    <property type="evidence" value="ECO:0007669"/>
    <property type="project" value="TreeGrafter"/>
</dbReference>
<feature type="modified residue" description="4-aspartylphosphate" evidence="6">
    <location>
        <position position="63"/>
    </location>
</feature>
<dbReference type="EMBL" id="CP066681">
    <property type="protein sequence ID" value="QQG35710.1"/>
    <property type="molecule type" value="Genomic_DNA"/>
</dbReference>
<evidence type="ECO:0000259" key="9">
    <source>
        <dbReference type="PROSITE" id="PS51755"/>
    </source>
</evidence>
<dbReference type="SMART" id="SM00862">
    <property type="entry name" value="Trans_reg_C"/>
    <property type="match status" value="1"/>
</dbReference>
<evidence type="ECO:0000313" key="10">
    <source>
        <dbReference type="EMBL" id="QQG35710.1"/>
    </source>
</evidence>
<dbReference type="SMART" id="SM00448">
    <property type="entry name" value="REC"/>
    <property type="match status" value="1"/>
</dbReference>